<evidence type="ECO:0000313" key="1">
    <source>
        <dbReference type="EMBL" id="KAK3018703.1"/>
    </source>
</evidence>
<protein>
    <recommendedName>
        <fullName evidence="3">Protein FAR1-RELATED SEQUENCE</fullName>
    </recommendedName>
</protein>
<sequence length="124" mass="14800">MGNALRKVFPEARHHYCSWHIKKHVMEHLQPYRARYNDFHEAHTNWVKSRTIEEFEIGWKTLWQNYEIDEKSWLANMYSMRQHWAKGKNADDSTIKLPDEVLLSSILLLTLDEAGRTSILFNGQ</sequence>
<dbReference type="EMBL" id="JAVXUP010000923">
    <property type="protein sequence ID" value="KAK3018703.1"/>
    <property type="molecule type" value="Genomic_DNA"/>
</dbReference>
<comment type="caution">
    <text evidence="1">The sequence shown here is derived from an EMBL/GenBank/DDBJ whole genome shotgun (WGS) entry which is preliminary data.</text>
</comment>
<dbReference type="AlphaFoldDB" id="A0AA89AXY3"/>
<proteinExistence type="predicted"/>
<dbReference type="PANTHER" id="PTHR47718">
    <property type="entry name" value="OS01G0519700 PROTEIN"/>
    <property type="match status" value="1"/>
</dbReference>
<dbReference type="PANTHER" id="PTHR47718:SF7">
    <property type="entry name" value="PROTEIN FAR1-RELATED SEQUENCE"/>
    <property type="match status" value="1"/>
</dbReference>
<organism evidence="1 2">
    <name type="scientific">Escallonia herrerae</name>
    <dbReference type="NCBI Taxonomy" id="1293975"/>
    <lineage>
        <taxon>Eukaryota</taxon>
        <taxon>Viridiplantae</taxon>
        <taxon>Streptophyta</taxon>
        <taxon>Embryophyta</taxon>
        <taxon>Tracheophyta</taxon>
        <taxon>Spermatophyta</taxon>
        <taxon>Magnoliopsida</taxon>
        <taxon>eudicotyledons</taxon>
        <taxon>Gunneridae</taxon>
        <taxon>Pentapetalae</taxon>
        <taxon>asterids</taxon>
        <taxon>campanulids</taxon>
        <taxon>Escalloniales</taxon>
        <taxon>Escalloniaceae</taxon>
        <taxon>Escallonia</taxon>
    </lineage>
</organism>
<gene>
    <name evidence="1" type="ORF">RJ639_003134</name>
</gene>
<accession>A0AA89AXY3</accession>
<keyword evidence="2" id="KW-1185">Reference proteome</keyword>
<name>A0AA89AXY3_9ASTE</name>
<reference evidence="1" key="1">
    <citation type="submission" date="2022-12" db="EMBL/GenBank/DDBJ databases">
        <title>Draft genome assemblies for two species of Escallonia (Escalloniales).</title>
        <authorList>
            <person name="Chanderbali A."/>
            <person name="Dervinis C."/>
            <person name="Anghel I."/>
            <person name="Soltis D."/>
            <person name="Soltis P."/>
            <person name="Zapata F."/>
        </authorList>
    </citation>
    <scope>NUCLEOTIDE SEQUENCE</scope>
    <source>
        <strain evidence="1">UCBG64.0493</strain>
        <tissue evidence="1">Leaf</tissue>
    </source>
</reference>
<evidence type="ECO:0000313" key="2">
    <source>
        <dbReference type="Proteomes" id="UP001188597"/>
    </source>
</evidence>
<evidence type="ECO:0008006" key="3">
    <source>
        <dbReference type="Google" id="ProtNLM"/>
    </source>
</evidence>
<dbReference type="Proteomes" id="UP001188597">
    <property type="component" value="Unassembled WGS sequence"/>
</dbReference>